<dbReference type="InterPro" id="IPR038401">
    <property type="entry name" value="Rev1_C_sf"/>
</dbReference>
<keyword evidence="9 14" id="KW-0460">Magnesium</keyword>
<dbReference type="GO" id="GO:0005634">
    <property type="term" value="C:nucleus"/>
    <property type="evidence" value="ECO:0007669"/>
    <property type="project" value="UniProtKB-SubCell"/>
</dbReference>
<evidence type="ECO:0000256" key="14">
    <source>
        <dbReference type="PIRSR" id="PIRSR036573-2"/>
    </source>
</evidence>
<feature type="domain" description="UmuC" evidence="17">
    <location>
        <begin position="301"/>
        <end position="530"/>
    </location>
</feature>
<feature type="compositionally biased region" description="Basic and acidic residues" evidence="15">
    <location>
        <begin position="722"/>
        <end position="738"/>
    </location>
</feature>
<dbReference type="Gene3D" id="6.10.250.1630">
    <property type="match status" value="1"/>
</dbReference>
<dbReference type="VEuPathDB" id="VectorBase:MDOMA2_004181"/>
<keyword evidence="5 13" id="KW-0808">Transferase</keyword>
<dbReference type="InterPro" id="IPR053848">
    <property type="entry name" value="IMS_HHH_1"/>
</dbReference>
<dbReference type="Gene3D" id="3.30.1490.100">
    <property type="entry name" value="DNA polymerase, Y-family, little finger domain"/>
    <property type="match status" value="1"/>
</dbReference>
<evidence type="ECO:0000256" key="9">
    <source>
        <dbReference type="ARBA" id="ARBA00022842"/>
    </source>
</evidence>
<dbReference type="Pfam" id="PF16727">
    <property type="entry name" value="REV1_C"/>
    <property type="match status" value="1"/>
</dbReference>
<dbReference type="InterPro" id="IPR001126">
    <property type="entry name" value="UmuC"/>
</dbReference>
<evidence type="ECO:0000313" key="20">
    <source>
        <dbReference type="RefSeq" id="XP_005185493.1"/>
    </source>
</evidence>
<dbReference type="GeneID" id="101894557"/>
<evidence type="ECO:0000256" key="13">
    <source>
        <dbReference type="PIRNR" id="PIRNR036573"/>
    </source>
</evidence>
<dbReference type="GO" id="GO:0070987">
    <property type="term" value="P:error-free translesion synthesis"/>
    <property type="evidence" value="ECO:0007669"/>
    <property type="project" value="TreeGrafter"/>
</dbReference>
<keyword evidence="10 13" id="KW-0238">DNA-binding</keyword>
<feature type="domain" description="BRCT" evidence="16">
    <location>
        <begin position="32"/>
        <end position="118"/>
    </location>
</feature>
<evidence type="ECO:0000256" key="11">
    <source>
        <dbReference type="ARBA" id="ARBA00023204"/>
    </source>
</evidence>
<comment type="subcellular location">
    <subcellularLocation>
        <location evidence="1 13">Nucleus</location>
    </subcellularLocation>
</comment>
<dbReference type="SUPFAM" id="SSF100879">
    <property type="entry name" value="Lesion bypass DNA polymerase (Y-family), little finger domain"/>
    <property type="match status" value="1"/>
</dbReference>
<dbReference type="InterPro" id="IPR001357">
    <property type="entry name" value="BRCT_dom"/>
</dbReference>
<dbReference type="Gene3D" id="3.40.50.10190">
    <property type="entry name" value="BRCT domain"/>
    <property type="match status" value="1"/>
</dbReference>
<feature type="region of interest" description="Disordered" evidence="15">
    <location>
        <begin position="875"/>
        <end position="946"/>
    </location>
</feature>
<dbReference type="InterPro" id="IPR043128">
    <property type="entry name" value="Rev_trsase/Diguanyl_cyclase"/>
</dbReference>
<reference evidence="18" key="1">
    <citation type="submission" date="2020-05" db="UniProtKB">
        <authorList>
            <consortium name="EnsemblMetazoa"/>
        </authorList>
    </citation>
    <scope>IDENTIFICATION</scope>
    <source>
        <strain evidence="18">Aabys</strain>
    </source>
</reference>
<dbReference type="Pfam" id="PF00817">
    <property type="entry name" value="IMS"/>
    <property type="match status" value="1"/>
</dbReference>
<dbReference type="Pfam" id="PF14377">
    <property type="entry name" value="UBM"/>
    <property type="match status" value="2"/>
</dbReference>
<evidence type="ECO:0000313" key="18">
    <source>
        <dbReference type="EnsemblMetazoa" id="MDOA013999-PA"/>
    </source>
</evidence>
<dbReference type="GO" id="GO:0017125">
    <property type="term" value="F:deoxycytidyl transferase activity"/>
    <property type="evidence" value="ECO:0007669"/>
    <property type="project" value="TreeGrafter"/>
</dbReference>
<evidence type="ECO:0000256" key="15">
    <source>
        <dbReference type="SAM" id="MobiDB-lite"/>
    </source>
</evidence>
<dbReference type="SUPFAM" id="SSF52113">
    <property type="entry name" value="BRCT domain"/>
    <property type="match status" value="1"/>
</dbReference>
<keyword evidence="8 13" id="KW-0227">DNA damage</keyword>
<dbReference type="InterPro" id="IPR012112">
    <property type="entry name" value="REV1"/>
</dbReference>
<evidence type="ECO:0000256" key="12">
    <source>
        <dbReference type="ARBA" id="ARBA00023242"/>
    </source>
</evidence>
<dbReference type="FunFam" id="3.30.1490.100:FF:000001">
    <property type="entry name" value="DNA repair protein REV1"/>
    <property type="match status" value="1"/>
</dbReference>
<proteinExistence type="inferred from homology"/>
<dbReference type="STRING" id="7370.A0A1I8ND87"/>
<dbReference type="GO" id="GO:0006281">
    <property type="term" value="P:DNA repair"/>
    <property type="evidence" value="ECO:0007669"/>
    <property type="project" value="UniProtKB-KW"/>
</dbReference>
<dbReference type="eggNOG" id="KOG2093">
    <property type="taxonomic scope" value="Eukaryota"/>
</dbReference>
<dbReference type="Gene3D" id="3.30.70.270">
    <property type="match status" value="2"/>
</dbReference>
<dbReference type="RefSeq" id="XP_005185493.1">
    <property type="nucleotide sequence ID" value="XM_005185436.3"/>
</dbReference>
<accession>A0A1I8ND87</accession>
<gene>
    <name evidence="18" type="primary">101894557</name>
    <name evidence="20" type="synonym">LOC101894557</name>
</gene>
<dbReference type="Gene3D" id="3.40.1170.60">
    <property type="match status" value="1"/>
</dbReference>
<evidence type="ECO:0000256" key="1">
    <source>
        <dbReference type="ARBA" id="ARBA00004123"/>
    </source>
</evidence>
<dbReference type="KEGG" id="mde:101894557"/>
<dbReference type="InterPro" id="IPR036420">
    <property type="entry name" value="BRCT_dom_sf"/>
</dbReference>
<dbReference type="PANTHER" id="PTHR45990">
    <property type="entry name" value="DNA REPAIR PROTEIN REV1"/>
    <property type="match status" value="1"/>
</dbReference>
<dbReference type="GO" id="GO:0046872">
    <property type="term" value="F:metal ion binding"/>
    <property type="evidence" value="ECO:0007669"/>
    <property type="project" value="UniProtKB-KW"/>
</dbReference>
<feature type="binding site" evidence="14">
    <location>
        <position position="448"/>
    </location>
    <ligand>
        <name>Mg(2+)</name>
        <dbReference type="ChEBI" id="CHEBI:18420"/>
        <label>1</label>
    </ligand>
</feature>
<keyword evidence="4 13" id="KW-0237">DNA synthesis</keyword>
<comment type="similarity">
    <text evidence="2 13">Belongs to the DNA polymerase type-Y family.</text>
</comment>
<feature type="region of interest" description="Disordered" evidence="15">
    <location>
        <begin position="963"/>
        <end position="982"/>
    </location>
</feature>
<keyword evidence="11 13" id="KW-0234">DNA repair</keyword>
<dbReference type="EnsemblMetazoa" id="MDOA013999-RA">
    <property type="protein sequence ID" value="MDOA013999-PA"/>
    <property type="gene ID" value="MDOA013999"/>
</dbReference>
<dbReference type="FunFam" id="3.30.70.270:FF:000005">
    <property type="entry name" value="DNA repair protein REV1"/>
    <property type="match status" value="1"/>
</dbReference>
<evidence type="ECO:0000256" key="6">
    <source>
        <dbReference type="ARBA" id="ARBA00022695"/>
    </source>
</evidence>
<evidence type="ECO:0000256" key="2">
    <source>
        <dbReference type="ARBA" id="ARBA00010945"/>
    </source>
</evidence>
<feature type="binding site" evidence="14">
    <location>
        <position position="447"/>
    </location>
    <ligand>
        <name>Mg(2+)</name>
        <dbReference type="ChEBI" id="CHEBI:18420"/>
        <label>1</label>
    </ligand>
</feature>
<dbReference type="InterPro" id="IPR025527">
    <property type="entry name" value="HUWE1/Rev1_UBM"/>
</dbReference>
<evidence type="ECO:0000313" key="19">
    <source>
        <dbReference type="Proteomes" id="UP001652621"/>
    </source>
</evidence>
<dbReference type="InterPro" id="IPR036775">
    <property type="entry name" value="DNA_pol_Y-fam_lit_finger_sf"/>
</dbReference>
<feature type="region of interest" description="Disordered" evidence="15">
    <location>
        <begin position="203"/>
        <end position="223"/>
    </location>
</feature>
<evidence type="ECO:0000256" key="10">
    <source>
        <dbReference type="ARBA" id="ARBA00023125"/>
    </source>
</evidence>
<dbReference type="InterPro" id="IPR017961">
    <property type="entry name" value="DNA_pol_Y-fam_little_finger"/>
</dbReference>
<dbReference type="VEuPathDB" id="VectorBase:MDOA013999"/>
<dbReference type="Gene3D" id="1.10.150.20">
    <property type="entry name" value="5' to 3' exonuclease, C-terminal subdomain"/>
    <property type="match status" value="1"/>
</dbReference>
<dbReference type="PROSITE" id="PS50173">
    <property type="entry name" value="UMUC"/>
    <property type="match status" value="1"/>
</dbReference>
<comment type="function">
    <text evidence="13">Deoxycytidyl transferase involved in DNA repair. Transfers a dCMP residue from dCTP to the 3'-end of a DNA primer in a template-dependent reaction. May assist in the first step in the bypass of abasic lesions by the insertion of a nucleotide opposite the lesion. Required for normal induction of mutations by physical and chemical agents.</text>
</comment>
<keyword evidence="6 13" id="KW-0548">Nucleotidyltransferase</keyword>
<dbReference type="CDD" id="cd01701">
    <property type="entry name" value="PolY_Rev1"/>
    <property type="match status" value="1"/>
</dbReference>
<comment type="cofactor">
    <cofactor evidence="14">
        <name>Mg(2+)</name>
        <dbReference type="ChEBI" id="CHEBI:18420"/>
    </cofactor>
    <text evidence="14">Binds 2 magnesium ions.</text>
</comment>
<dbReference type="InterPro" id="IPR031991">
    <property type="entry name" value="Rev1_C"/>
</dbReference>
<evidence type="ECO:0000259" key="17">
    <source>
        <dbReference type="PROSITE" id="PS50173"/>
    </source>
</evidence>
<dbReference type="SMART" id="SM00292">
    <property type="entry name" value="BRCT"/>
    <property type="match status" value="1"/>
</dbReference>
<evidence type="ECO:0000259" key="16">
    <source>
        <dbReference type="PROSITE" id="PS50172"/>
    </source>
</evidence>
<feature type="compositionally biased region" description="Basic and acidic residues" evidence="15">
    <location>
        <begin position="772"/>
        <end position="799"/>
    </location>
</feature>
<dbReference type="PIRSF" id="PIRSF036573">
    <property type="entry name" value="REV1"/>
    <property type="match status" value="1"/>
</dbReference>
<dbReference type="Gene3D" id="6.10.250.1490">
    <property type="match status" value="1"/>
</dbReference>
<dbReference type="Pfam" id="PF00533">
    <property type="entry name" value="BRCT"/>
    <property type="match status" value="1"/>
</dbReference>
<dbReference type="SUPFAM" id="SSF56672">
    <property type="entry name" value="DNA/RNA polymerases"/>
    <property type="match status" value="1"/>
</dbReference>
<dbReference type="CDD" id="cd17719">
    <property type="entry name" value="BRCT_Rev1"/>
    <property type="match status" value="1"/>
</dbReference>
<name>A0A1I8ND87_MUSDO</name>
<feature type="region of interest" description="Disordered" evidence="15">
    <location>
        <begin position="142"/>
        <end position="178"/>
    </location>
</feature>
<dbReference type="PROSITE" id="PS50172">
    <property type="entry name" value="BRCT"/>
    <property type="match status" value="1"/>
</dbReference>
<keyword evidence="12 13" id="KW-0539">Nucleus</keyword>
<protein>
    <recommendedName>
        <fullName evidence="3 13">DNA repair protein REV1</fullName>
        <ecNumber evidence="13">2.7.7.-</ecNumber>
    </recommendedName>
</protein>
<dbReference type="GO" id="GO:0042276">
    <property type="term" value="P:error-prone translesion synthesis"/>
    <property type="evidence" value="ECO:0007669"/>
    <property type="project" value="InterPro"/>
</dbReference>
<dbReference type="Gene3D" id="1.20.58.1280">
    <property type="entry name" value="DNA repair protein Rev1, C-terminal domain"/>
    <property type="match status" value="1"/>
</dbReference>
<dbReference type="PANTHER" id="PTHR45990:SF1">
    <property type="entry name" value="DNA REPAIR PROTEIN REV1"/>
    <property type="match status" value="1"/>
</dbReference>
<evidence type="ECO:0000256" key="3">
    <source>
        <dbReference type="ARBA" id="ARBA00020399"/>
    </source>
</evidence>
<dbReference type="GO" id="GO:0003887">
    <property type="term" value="F:DNA-directed DNA polymerase activity"/>
    <property type="evidence" value="ECO:0007669"/>
    <property type="project" value="InterPro"/>
</dbReference>
<dbReference type="Proteomes" id="UP001652621">
    <property type="component" value="Unplaced"/>
</dbReference>
<reference evidence="20" key="2">
    <citation type="submission" date="2025-04" db="UniProtKB">
        <authorList>
            <consortium name="RefSeq"/>
        </authorList>
    </citation>
    <scope>IDENTIFICATION</scope>
    <source>
        <strain evidence="20">Aabys</strain>
    </source>
</reference>
<keyword evidence="19" id="KW-1185">Reference proteome</keyword>
<evidence type="ECO:0000256" key="8">
    <source>
        <dbReference type="ARBA" id="ARBA00022763"/>
    </source>
</evidence>
<sequence>MANNGFDEWGGYMEAKITKLEEQFSAASDPFRQSNLFNGISIFVNGLTNPSSDELKRIMMVHGGTYHHYQRSHTTFIIASNLPDVKVRNMDTSKIVSPQWVVDCLKEKRILDYTKYLLYTNQKTSQPSISFAIKKKKEEPDISITNPGIPASKGASDQSFADHGGTAHNRSETINSSENSLEADLNLFNATIRKSFTAQNNTLETSHNSTLNTTNVNKSKANASGVARTAVDPKFLSEFFNNSRLHHIATLGAGFKQYVSELREQGSDKEFPARMLLKQKLMENNIPEVEPLNGGSRKTYIMHIDMDCFFVSVGLRNNPHLRGLPVAVTHSKGGSAAAEVPVHPNADRKVEMELFAKRFEQHLHNNILSDKVRGGFENKMSLSEIASASYEARAKGIHNGMFVGQALKLCPELKTLPYDFEGYREVAFTLYNTIAQYTLNIEAVSCDEMFVDLTDILLELKVDVMDFVKAIRDEIKEKTQCPCSAGVGANKLQARMATKKAKPDGQFYLQSENVESYMADIPIKELPGVGSSTAYTLKDANLLTCGDLQKVSLVRIQVLVGKKFGETLYQFCRGQDQRGLTYGQIRKSVSAEVNYGIRFKTYDELETFLKQLCEEVHRRLLNIKRKTKCITLKLMVRAEEAPVETSKFMGHGVCDHVTKSVSLSEYCNDLNIITRNILNTMKALDLPPHELRGIGIQLSKLDEPTSEQEKPKENRIMNMFSKVKEKQKDKPKEIKANETVEEPVNALSTNETPAVEAENKPKENAIKSMFSKIKEKPKAERKETTAKPIEVKKSPEAKKTTTSKRGRGKATASTKEVKPKTNIMGLLQNAAAKKKPQNNNDFQIPSDIDLEVFNALPQDIQNEILRDRRAQKQVINEEPPIKRDKPEITSNNVSLLNESDFLPSTSRAAKQKQERKQALKSNQYKTASESKSSPAVTTNEPLTEVDPEFLAALPPDLRMEIEQQIQQQKQANDPDQSYRPLTPPSVVAEECIESNNDNNNNGKNISSENIFMQPKCLEKLLAWFQSTDVPDSSDIDIISSNACELVRAKELDELYEALLYFGRLINQQRSSSEYCAWHLAFKSVLKSVQEEMSHVYEGKKLYMGVKLKCDKCKI</sequence>
<feature type="binding site" evidence="14">
    <location>
        <position position="305"/>
    </location>
    <ligand>
        <name>Mg(2+)</name>
        <dbReference type="ChEBI" id="CHEBI:18420"/>
        <label>1</label>
    </ligand>
</feature>
<dbReference type="FunFam" id="3.40.50.10190:FF:000011">
    <property type="entry name" value="DNA repair protein REV1"/>
    <property type="match status" value="1"/>
</dbReference>
<feature type="region of interest" description="Disordered" evidence="15">
    <location>
        <begin position="722"/>
        <end position="823"/>
    </location>
</feature>
<dbReference type="Pfam" id="PF21999">
    <property type="entry name" value="IMS_HHH_1"/>
    <property type="match status" value="1"/>
</dbReference>
<dbReference type="AlphaFoldDB" id="A0A1I8ND87"/>
<keyword evidence="7 14" id="KW-0479">Metal-binding</keyword>
<organism evidence="18">
    <name type="scientific">Musca domestica</name>
    <name type="common">House fly</name>
    <dbReference type="NCBI Taxonomy" id="7370"/>
    <lineage>
        <taxon>Eukaryota</taxon>
        <taxon>Metazoa</taxon>
        <taxon>Ecdysozoa</taxon>
        <taxon>Arthropoda</taxon>
        <taxon>Hexapoda</taxon>
        <taxon>Insecta</taxon>
        <taxon>Pterygota</taxon>
        <taxon>Neoptera</taxon>
        <taxon>Endopterygota</taxon>
        <taxon>Diptera</taxon>
        <taxon>Brachycera</taxon>
        <taxon>Muscomorpha</taxon>
        <taxon>Muscoidea</taxon>
        <taxon>Muscidae</taxon>
        <taxon>Musca</taxon>
    </lineage>
</organism>
<evidence type="ECO:0000256" key="4">
    <source>
        <dbReference type="ARBA" id="ARBA00022634"/>
    </source>
</evidence>
<dbReference type="OrthoDB" id="427711at2759"/>
<evidence type="ECO:0000256" key="7">
    <source>
        <dbReference type="ARBA" id="ARBA00022723"/>
    </source>
</evidence>
<dbReference type="GO" id="GO:0003684">
    <property type="term" value="F:damaged DNA binding"/>
    <property type="evidence" value="ECO:0007669"/>
    <property type="project" value="UniProtKB-UniRule"/>
</dbReference>
<evidence type="ECO:0000256" key="5">
    <source>
        <dbReference type="ARBA" id="ARBA00022679"/>
    </source>
</evidence>
<dbReference type="InterPro" id="IPR043502">
    <property type="entry name" value="DNA/RNA_pol_sf"/>
</dbReference>
<dbReference type="Pfam" id="PF11799">
    <property type="entry name" value="IMS_C"/>
    <property type="match status" value="1"/>
</dbReference>
<feature type="compositionally biased region" description="Polar residues" evidence="15">
    <location>
        <begin position="919"/>
        <end position="941"/>
    </location>
</feature>
<feature type="compositionally biased region" description="Polar residues" evidence="15">
    <location>
        <begin position="888"/>
        <end position="908"/>
    </location>
</feature>
<feature type="compositionally biased region" description="Polar residues" evidence="15">
    <location>
        <begin position="203"/>
        <end position="222"/>
    </location>
</feature>
<dbReference type="EC" id="2.7.7.-" evidence="13"/>